<accession>A0A852VYN6</accession>
<dbReference type="Pfam" id="PF21365">
    <property type="entry name" value="Glyco_hydro_31_3rd"/>
    <property type="match status" value="1"/>
</dbReference>
<dbReference type="InterPro" id="IPR048395">
    <property type="entry name" value="Glyco_hydro_31_C"/>
</dbReference>
<proteinExistence type="inferred from homology"/>
<evidence type="ECO:0000259" key="4">
    <source>
        <dbReference type="Pfam" id="PF21365"/>
    </source>
</evidence>
<feature type="domain" description="Glycoside hydrolase family 31 TIM barrel" evidence="3">
    <location>
        <begin position="334"/>
        <end position="648"/>
    </location>
</feature>
<dbReference type="Gene3D" id="2.60.40.1180">
    <property type="entry name" value="Golgi alpha-mannosidase II"/>
    <property type="match status" value="1"/>
</dbReference>
<dbReference type="InterPro" id="IPR017853">
    <property type="entry name" value="GH"/>
</dbReference>
<gene>
    <name evidence="5" type="ORF">BJY20_002217</name>
</gene>
<evidence type="ECO:0000313" key="5">
    <source>
        <dbReference type="EMBL" id="NYF98825.1"/>
    </source>
</evidence>
<dbReference type="InterPro" id="IPR044112">
    <property type="entry name" value="YihQ_TIM-like"/>
</dbReference>
<dbReference type="PANTHER" id="PTHR46959:SF2">
    <property type="entry name" value="SULFOQUINOVOSIDASE"/>
    <property type="match status" value="1"/>
</dbReference>
<dbReference type="AlphaFoldDB" id="A0A852VYN6"/>
<dbReference type="EC" id="3.2.1.20" evidence="5"/>
<dbReference type="Gene3D" id="3.20.20.80">
    <property type="entry name" value="Glycosidases"/>
    <property type="match status" value="1"/>
</dbReference>
<dbReference type="InterPro" id="IPR052990">
    <property type="entry name" value="Sulfoquinovosidase_GH31"/>
</dbReference>
<comment type="caution">
    <text evidence="5">The sequence shown here is derived from an EMBL/GenBank/DDBJ whole genome shotgun (WGS) entry which is preliminary data.</text>
</comment>
<dbReference type="EMBL" id="JACCAE010000001">
    <property type="protein sequence ID" value="NYF98825.1"/>
    <property type="molecule type" value="Genomic_DNA"/>
</dbReference>
<dbReference type="Proteomes" id="UP000554054">
    <property type="component" value="Unassembled WGS sequence"/>
</dbReference>
<dbReference type="Pfam" id="PF01055">
    <property type="entry name" value="Glyco_hydro_31_2nd"/>
    <property type="match status" value="1"/>
</dbReference>
<protein>
    <submittedName>
        <fullName evidence="5">Alpha-glucosidase</fullName>
        <ecNumber evidence="5">3.2.1.20</ecNumber>
    </submittedName>
</protein>
<dbReference type="GO" id="GO:0004558">
    <property type="term" value="F:alpha-1,4-glucosidase activity"/>
    <property type="evidence" value="ECO:0007669"/>
    <property type="project" value="UniProtKB-EC"/>
</dbReference>
<sequence>MGKSQKRGRAGRLVRQVAIAALAVIVLLTIGGAGWQASLPHDHLEVVSPGALDVDAEVTGSWTVGALTVVADDARVRIQEAGRTVWSSSPGRAFIMATTGETTWEEHRGYFWPDVEIGTQFENQSVETIRRDGEALRITGRLSAGDPGRDGRSVRYRLRIIPRGEGGAIAELSADAVDSIAWVTGRGAGSAVHGLGAQFTSFDLGGDLIPLVVREQGVGRGEQPLSLLADLTNRSAAGSEYSTYAARASFVTEDLRGFRLDPDQPASHAFAVADLRADDRVTVQSWAPSMRIELTSGATPLDLITEQSAGVERPEIAGWTSAGVIVGLQGGSEQVRRKLDTLLTAGARIAGVWLQDWTGQRTTSFGQRLWWTWQLDQQRYPDWNQLVAELAARDLAVTTYVNPFLVDADAKNDDTIRNLWAEARGAGYLVTDSSGQPYLLDQGGYEASLVDLSDPQARSWFADVIAEEVLTDGVEGFMADFGEGLPFDAALAHGPAELRHNEWPRLWAETVETACHRAGKPDCVTWFRSGALGQQEHASLYWAGDQLTSWGKEDGLASALSAMLSAGVSGWPLVHSDVGGYTSIDAVVKDYTRSPELLQRWSELEAFGVLMRTHEGNRPAQNTQVYESPDIAEAFAAMTRVYAALAPYRRHVIAEAVETGVPALRHGWLVAPKSAAATVDSQFFLGADVLVAPVLSEGADTVEVTFPPGTWIHLLTGVEYRGQATRTVDAPLGTPAAFVRADSSWADPLRDAMFAR</sequence>
<name>A0A852VYN6_9MICO</name>
<feature type="domain" description="Glycosyl hydrolase family 31 C-terminal" evidence="4">
    <location>
        <begin position="660"/>
        <end position="743"/>
    </location>
</feature>
<reference evidence="5 6" key="1">
    <citation type="submission" date="2020-07" db="EMBL/GenBank/DDBJ databases">
        <title>Sequencing the genomes of 1000 actinobacteria strains.</title>
        <authorList>
            <person name="Klenk H.-P."/>
        </authorList>
    </citation>
    <scope>NUCLEOTIDE SEQUENCE [LARGE SCALE GENOMIC DNA]</scope>
    <source>
        <strain evidence="5 6">DSM 26154</strain>
    </source>
</reference>
<comment type="similarity">
    <text evidence="1 2">Belongs to the glycosyl hydrolase 31 family.</text>
</comment>
<dbReference type="CDD" id="cd06594">
    <property type="entry name" value="GH31_glucosidase_YihQ"/>
    <property type="match status" value="1"/>
</dbReference>
<evidence type="ECO:0000259" key="3">
    <source>
        <dbReference type="Pfam" id="PF01055"/>
    </source>
</evidence>
<evidence type="ECO:0000313" key="6">
    <source>
        <dbReference type="Proteomes" id="UP000554054"/>
    </source>
</evidence>
<dbReference type="GO" id="GO:0005975">
    <property type="term" value="P:carbohydrate metabolic process"/>
    <property type="evidence" value="ECO:0007669"/>
    <property type="project" value="InterPro"/>
</dbReference>
<dbReference type="SUPFAM" id="SSF51011">
    <property type="entry name" value="Glycosyl hydrolase domain"/>
    <property type="match status" value="1"/>
</dbReference>
<evidence type="ECO:0000256" key="1">
    <source>
        <dbReference type="ARBA" id="ARBA00007806"/>
    </source>
</evidence>
<dbReference type="InterPro" id="IPR000322">
    <property type="entry name" value="Glyco_hydro_31_TIM"/>
</dbReference>
<dbReference type="PANTHER" id="PTHR46959">
    <property type="entry name" value="SULFOQUINOVOSIDASE"/>
    <property type="match status" value="1"/>
</dbReference>
<organism evidence="5 6">
    <name type="scientific">Janibacter cremeus</name>
    <dbReference type="NCBI Taxonomy" id="1285192"/>
    <lineage>
        <taxon>Bacteria</taxon>
        <taxon>Bacillati</taxon>
        <taxon>Actinomycetota</taxon>
        <taxon>Actinomycetes</taxon>
        <taxon>Micrococcales</taxon>
        <taxon>Intrasporangiaceae</taxon>
        <taxon>Janibacter</taxon>
    </lineage>
</organism>
<keyword evidence="2 5" id="KW-0326">Glycosidase</keyword>
<dbReference type="InterPro" id="IPR013780">
    <property type="entry name" value="Glyco_hydro_b"/>
</dbReference>
<evidence type="ECO:0000256" key="2">
    <source>
        <dbReference type="RuleBase" id="RU361185"/>
    </source>
</evidence>
<dbReference type="SUPFAM" id="SSF51445">
    <property type="entry name" value="(Trans)glycosidases"/>
    <property type="match status" value="1"/>
</dbReference>
<keyword evidence="6" id="KW-1185">Reference proteome</keyword>
<dbReference type="RefSeq" id="WP_185991596.1">
    <property type="nucleotide sequence ID" value="NZ_JACCAE010000001.1"/>
</dbReference>
<keyword evidence="2 5" id="KW-0378">Hydrolase</keyword>
<dbReference type="NCBIfam" id="NF007746">
    <property type="entry name" value="PRK10426.1"/>
    <property type="match status" value="1"/>
</dbReference>